<evidence type="ECO:0000313" key="3">
    <source>
        <dbReference type="EMBL" id="KAJ1954684.1"/>
    </source>
</evidence>
<dbReference type="InterPro" id="IPR029063">
    <property type="entry name" value="SAM-dependent_MTases_sf"/>
</dbReference>
<dbReference type="OrthoDB" id="426718at2759"/>
<protein>
    <submittedName>
        <fullName evidence="3">Uncharacterized protein</fullName>
    </submittedName>
</protein>
<dbReference type="PANTHER" id="PTHR12829">
    <property type="entry name" value="N6-ADENOSINE-METHYLTRANSFERASE"/>
    <property type="match status" value="1"/>
</dbReference>
<dbReference type="AlphaFoldDB" id="A0A9W8AJ84"/>
<evidence type="ECO:0000256" key="2">
    <source>
        <dbReference type="SAM" id="MobiDB-lite"/>
    </source>
</evidence>
<proteinExistence type="inferred from homology"/>
<reference evidence="3" key="1">
    <citation type="submission" date="2022-07" db="EMBL/GenBank/DDBJ databases">
        <title>Phylogenomic reconstructions and comparative analyses of Kickxellomycotina fungi.</title>
        <authorList>
            <person name="Reynolds N.K."/>
            <person name="Stajich J.E."/>
            <person name="Barry K."/>
            <person name="Grigoriev I.V."/>
            <person name="Crous P."/>
            <person name="Smith M.E."/>
        </authorList>
    </citation>
    <scope>NUCLEOTIDE SEQUENCE</scope>
    <source>
        <strain evidence="3">RSA 1196</strain>
    </source>
</reference>
<sequence>MVETRRRRGRGNRQASNAHYVGYVEDDESVEAIMKKFEELERIQRKIASEKPASTPPAVADTTDTPVEITPDPTVSHTESVDQPVDLPSGTTIVMGETSGPDSPPPLTQEQLEEVFRQTSGFTVKTATLDMDAYDDAEWWKVQMEDGDTTEFAEEDDYVAVDDSFWDEEFGAPPTAKKRSRRGAVKTEREPRRPRHDKESIIQRYRIMQVKLQDKHGNHFFIRKKVSTVDPSLPTYVRIPAVPIPSSWVFHIQRLIEQSTPPAASKSLETDNLLKFDLKSLGTSYQAIYADPPLLLPGESPSPDKITIEELAQLPLGDLTPNGFLFIWVEKEYLPDIVHMAMAWKFKYVENFCWIKKRVNNCIARQPSTYFCKSKLTLLIFRKEGEIDIRHQRSPDSVFDFIKPTEVEALTERKPAFAYKVIETLLPGALPNETNPHPDRLLELWSRPGEKRHGWTSICQRKQS</sequence>
<accession>A0A9W8AJ84</accession>
<dbReference type="Proteomes" id="UP001150925">
    <property type="component" value="Unassembled WGS sequence"/>
</dbReference>
<gene>
    <name evidence="3" type="ORF">IWQ62_005699</name>
</gene>
<dbReference type="EMBL" id="JANBPY010002512">
    <property type="protein sequence ID" value="KAJ1954684.1"/>
    <property type="molecule type" value="Genomic_DNA"/>
</dbReference>
<feature type="compositionally biased region" description="Basic residues" evidence="2">
    <location>
        <begin position="1"/>
        <end position="11"/>
    </location>
</feature>
<evidence type="ECO:0000256" key="1">
    <source>
        <dbReference type="PROSITE-ProRule" id="PRU00489"/>
    </source>
</evidence>
<dbReference type="SUPFAM" id="SSF53335">
    <property type="entry name" value="S-adenosyl-L-methionine-dependent methyltransferases"/>
    <property type="match status" value="1"/>
</dbReference>
<dbReference type="GO" id="GO:0005634">
    <property type="term" value="C:nucleus"/>
    <property type="evidence" value="ECO:0007669"/>
    <property type="project" value="TreeGrafter"/>
</dbReference>
<dbReference type="InterPro" id="IPR007757">
    <property type="entry name" value="MT-A70-like"/>
</dbReference>
<organism evidence="3 4">
    <name type="scientific">Dispira parvispora</name>
    <dbReference type="NCBI Taxonomy" id="1520584"/>
    <lineage>
        <taxon>Eukaryota</taxon>
        <taxon>Fungi</taxon>
        <taxon>Fungi incertae sedis</taxon>
        <taxon>Zoopagomycota</taxon>
        <taxon>Kickxellomycotina</taxon>
        <taxon>Dimargaritomycetes</taxon>
        <taxon>Dimargaritales</taxon>
        <taxon>Dimargaritaceae</taxon>
        <taxon>Dispira</taxon>
    </lineage>
</organism>
<feature type="compositionally biased region" description="Basic and acidic residues" evidence="2">
    <location>
        <begin position="185"/>
        <end position="197"/>
    </location>
</feature>
<keyword evidence="4" id="KW-1185">Reference proteome</keyword>
<dbReference type="GO" id="GO:0036396">
    <property type="term" value="C:RNA N6-methyladenosine methyltransferase complex"/>
    <property type="evidence" value="ECO:0007669"/>
    <property type="project" value="TreeGrafter"/>
</dbReference>
<dbReference type="Pfam" id="PF05063">
    <property type="entry name" value="MT-A70"/>
    <property type="match status" value="1"/>
</dbReference>
<dbReference type="PANTHER" id="PTHR12829:SF8">
    <property type="entry name" value="CHROMOSOME UNDETERMINED SCAFFOLD_82, WHOLE GENOME SHOTGUN SEQUENCE"/>
    <property type="match status" value="1"/>
</dbReference>
<feature type="region of interest" description="Disordered" evidence="2">
    <location>
        <begin position="169"/>
        <end position="197"/>
    </location>
</feature>
<feature type="region of interest" description="Disordered" evidence="2">
    <location>
        <begin position="1"/>
        <end position="20"/>
    </location>
</feature>
<comment type="caution">
    <text evidence="3">The sequence shown here is derived from an EMBL/GenBank/DDBJ whole genome shotgun (WGS) entry which is preliminary data.</text>
</comment>
<dbReference type="PROSITE" id="PS51143">
    <property type="entry name" value="MT_A70"/>
    <property type="match status" value="1"/>
</dbReference>
<evidence type="ECO:0000313" key="4">
    <source>
        <dbReference type="Proteomes" id="UP001150925"/>
    </source>
</evidence>
<feature type="compositionally biased region" description="Low complexity" evidence="2">
    <location>
        <begin position="52"/>
        <end position="67"/>
    </location>
</feature>
<comment type="similarity">
    <text evidence="1">Belongs to the MT-A70-like family.</text>
</comment>
<feature type="region of interest" description="Disordered" evidence="2">
    <location>
        <begin position="47"/>
        <end position="87"/>
    </location>
</feature>
<dbReference type="GO" id="GO:0008168">
    <property type="term" value="F:methyltransferase activity"/>
    <property type="evidence" value="ECO:0007669"/>
    <property type="project" value="TreeGrafter"/>
</dbReference>
<name>A0A9W8AJ84_9FUNG</name>